<dbReference type="InterPro" id="IPR008397">
    <property type="entry name" value="Alginate_lyase_dom"/>
</dbReference>
<keyword evidence="2" id="KW-0456">Lyase</keyword>
<dbReference type="InterPro" id="IPR008929">
    <property type="entry name" value="Chondroitin_lyas"/>
</dbReference>
<reference evidence="5 6" key="1">
    <citation type="journal article" date="2018" name="Sci. Rep.">
        <title>Raphidocelis subcapitata (=Pseudokirchneriella subcapitata) provides an insight into genome evolution and environmental adaptations in the Sphaeropleales.</title>
        <authorList>
            <person name="Suzuki S."/>
            <person name="Yamaguchi H."/>
            <person name="Nakajima N."/>
            <person name="Kawachi M."/>
        </authorList>
    </citation>
    <scope>NUCLEOTIDE SEQUENCE [LARGE SCALE GENOMIC DNA]</scope>
    <source>
        <strain evidence="5 6">NIES-35</strain>
    </source>
</reference>
<protein>
    <recommendedName>
        <fullName evidence="4">Alginate lyase domain-containing protein</fullName>
    </recommendedName>
</protein>
<keyword evidence="6" id="KW-1185">Reference proteome</keyword>
<dbReference type="EMBL" id="BDRX01000158">
    <property type="protein sequence ID" value="GBF99458.1"/>
    <property type="molecule type" value="Genomic_DNA"/>
</dbReference>
<evidence type="ECO:0000313" key="6">
    <source>
        <dbReference type="Proteomes" id="UP000247498"/>
    </source>
</evidence>
<gene>
    <name evidence="5" type="ORF">Rsub_11944</name>
</gene>
<dbReference type="STRING" id="307507.A0A2V0PI27"/>
<dbReference type="Pfam" id="PF05426">
    <property type="entry name" value="Alginate_lyase"/>
    <property type="match status" value="1"/>
</dbReference>
<proteinExistence type="predicted"/>
<name>A0A2V0PI27_9CHLO</name>
<evidence type="ECO:0000313" key="5">
    <source>
        <dbReference type="EMBL" id="GBF99458.1"/>
    </source>
</evidence>
<feature type="signal peptide" evidence="3">
    <location>
        <begin position="1"/>
        <end position="34"/>
    </location>
</feature>
<sequence>MVVAEAAPRLAGRGRRGLLLVVLVVALFQRPSAAQMVAQASSELVEALLAPLGAVDDLIANCNSEWQLVMCGEIPFTAREDLAHCCARYAPEAGGGGEPAASADTDTARAGALAVTMGGAPAVPRLDLDAGGYYFTSTVDLFMGRCTPPRTARLPVFSRDAQGRTQVEVQVRQFAGLNTRVIKAVKKAAIRAASKETRSRYNTLNRTKNGFNHPGTYASALELAATQTRLASQEQLQAMALNAMVTGDTRWVPVKRYGSWSFRVDTPADGYGGPFASAEVSIDYGGATKDSSQCSPAYLATRGPASQCHHIALVEIDGAMAYRQALAFLMNGNEGHAAQARAALVAWANTNRAFGLQDRNGPLEAAWAAGAYARAAELLRSSRYKGFSAADAAAVTGWLRGVLKPQMDYYVDVMTPNAVNAGRKNIYGNWHASIADAYIAIGVFANDAATYRRGLALFRTTVAAYFRWGRGADAAGRIVGEATETLRDIYHTEFALGSLLQAAEAAWAQDTDLYAENEYALAAALELHARIIIGALDSDEATLPPGFKLNSSMPAPPSGCTWRWDIETQKWASYRANPPTKCSDLLDGAKYVLGAKYMPTGFEIGYNHYAGRLGMPMPETAALLRRYPLDYFEFSWGAATLTHAGTAPALWRAGISDKAVCGRTLGRRR</sequence>
<evidence type="ECO:0000256" key="3">
    <source>
        <dbReference type="SAM" id="SignalP"/>
    </source>
</evidence>
<evidence type="ECO:0000259" key="4">
    <source>
        <dbReference type="Pfam" id="PF05426"/>
    </source>
</evidence>
<dbReference type="SUPFAM" id="SSF48230">
    <property type="entry name" value="Chondroitin AC/alginate lyase"/>
    <property type="match status" value="1"/>
</dbReference>
<comment type="caution">
    <text evidence="5">The sequence shown here is derived from an EMBL/GenBank/DDBJ whole genome shotgun (WGS) entry which is preliminary data.</text>
</comment>
<dbReference type="AlphaFoldDB" id="A0A2V0PI27"/>
<dbReference type="OrthoDB" id="5302720at2759"/>
<accession>A0A2V0PI27</accession>
<evidence type="ECO:0000256" key="1">
    <source>
        <dbReference type="ARBA" id="ARBA00022729"/>
    </source>
</evidence>
<dbReference type="InParanoid" id="A0A2V0PI27"/>
<keyword evidence="1 3" id="KW-0732">Signal</keyword>
<dbReference type="Gene3D" id="1.50.10.100">
    <property type="entry name" value="Chondroitin AC/alginate lyase"/>
    <property type="match status" value="1"/>
</dbReference>
<dbReference type="GO" id="GO:0016829">
    <property type="term" value="F:lyase activity"/>
    <property type="evidence" value="ECO:0007669"/>
    <property type="project" value="UniProtKB-KW"/>
</dbReference>
<evidence type="ECO:0000256" key="2">
    <source>
        <dbReference type="ARBA" id="ARBA00023239"/>
    </source>
</evidence>
<feature type="chain" id="PRO_5015989723" description="Alginate lyase domain-containing protein" evidence="3">
    <location>
        <begin position="35"/>
        <end position="669"/>
    </location>
</feature>
<feature type="domain" description="Alginate lyase" evidence="4">
    <location>
        <begin position="317"/>
        <end position="530"/>
    </location>
</feature>
<organism evidence="5 6">
    <name type="scientific">Raphidocelis subcapitata</name>
    <dbReference type="NCBI Taxonomy" id="307507"/>
    <lineage>
        <taxon>Eukaryota</taxon>
        <taxon>Viridiplantae</taxon>
        <taxon>Chlorophyta</taxon>
        <taxon>core chlorophytes</taxon>
        <taxon>Chlorophyceae</taxon>
        <taxon>CS clade</taxon>
        <taxon>Sphaeropleales</taxon>
        <taxon>Selenastraceae</taxon>
        <taxon>Raphidocelis</taxon>
    </lineage>
</organism>
<dbReference type="Proteomes" id="UP000247498">
    <property type="component" value="Unassembled WGS sequence"/>
</dbReference>